<keyword evidence="12" id="KW-1185">Reference proteome</keyword>
<comment type="similarity">
    <text evidence="8">Belongs to the glycosyltransferase 2 family. GtrB subfamily.</text>
</comment>
<evidence type="ECO:0000313" key="11">
    <source>
        <dbReference type="EMBL" id="GCD09968.1"/>
    </source>
</evidence>
<feature type="transmembrane region" description="Helical" evidence="9">
    <location>
        <begin position="232"/>
        <end position="253"/>
    </location>
</feature>
<dbReference type="GO" id="GO:0005886">
    <property type="term" value="C:plasma membrane"/>
    <property type="evidence" value="ECO:0007669"/>
    <property type="project" value="UniProtKB-SubCell"/>
</dbReference>
<evidence type="ECO:0000256" key="6">
    <source>
        <dbReference type="ARBA" id="ARBA00022989"/>
    </source>
</evidence>
<evidence type="ECO:0000256" key="5">
    <source>
        <dbReference type="ARBA" id="ARBA00022692"/>
    </source>
</evidence>
<name>A0A401UKB0_9CLOT</name>
<evidence type="ECO:0000256" key="1">
    <source>
        <dbReference type="ARBA" id="ARBA00004651"/>
    </source>
</evidence>
<dbReference type="PANTHER" id="PTHR48090">
    <property type="entry name" value="UNDECAPRENYL-PHOSPHATE 4-DEOXY-4-FORMAMIDO-L-ARABINOSE TRANSFERASE-RELATED"/>
    <property type="match status" value="1"/>
</dbReference>
<dbReference type="PANTHER" id="PTHR48090:SF1">
    <property type="entry name" value="PROPHAGE BACTOPRENOL GLUCOSYL TRANSFERASE HOMOLOG"/>
    <property type="match status" value="1"/>
</dbReference>
<keyword evidence="6 9" id="KW-1133">Transmembrane helix</keyword>
<feature type="domain" description="Glycosyltransferase 2-like" evidence="10">
    <location>
        <begin position="8"/>
        <end position="169"/>
    </location>
</feature>
<keyword evidence="4 11" id="KW-0808">Transferase</keyword>
<dbReference type="RefSeq" id="WP_124999886.1">
    <property type="nucleotide sequence ID" value="NZ_BHYK01000007.1"/>
</dbReference>
<reference evidence="11 12" key="1">
    <citation type="submission" date="2018-11" db="EMBL/GenBank/DDBJ databases">
        <title>Genome sequencing and assembly of Clostridium tagluense strain A121.</title>
        <authorList>
            <person name="Murakami T."/>
            <person name="Segawa T."/>
            <person name="Shcherbakova V.A."/>
            <person name="Mori H."/>
            <person name="Yoshimura Y."/>
        </authorList>
    </citation>
    <scope>NUCLEOTIDE SEQUENCE [LARGE SCALE GENOMIC DNA]</scope>
    <source>
        <strain evidence="11 12">A121</strain>
    </source>
</reference>
<organism evidence="11 12">
    <name type="scientific">Clostridium tagluense</name>
    <dbReference type="NCBI Taxonomy" id="360422"/>
    <lineage>
        <taxon>Bacteria</taxon>
        <taxon>Bacillati</taxon>
        <taxon>Bacillota</taxon>
        <taxon>Clostridia</taxon>
        <taxon>Eubacteriales</taxon>
        <taxon>Clostridiaceae</taxon>
        <taxon>Clostridium</taxon>
    </lineage>
</organism>
<dbReference type="AlphaFoldDB" id="A0A401UKB0"/>
<evidence type="ECO:0000313" key="12">
    <source>
        <dbReference type="Proteomes" id="UP000287872"/>
    </source>
</evidence>
<dbReference type="CDD" id="cd04187">
    <property type="entry name" value="DPM1_like_bac"/>
    <property type="match status" value="1"/>
</dbReference>
<dbReference type="Gene3D" id="3.90.550.10">
    <property type="entry name" value="Spore Coat Polysaccharide Biosynthesis Protein SpsA, Chain A"/>
    <property type="match status" value="1"/>
</dbReference>
<protein>
    <submittedName>
        <fullName evidence="11">Glycosyl transferase family protein</fullName>
    </submittedName>
</protein>
<dbReference type="FunFam" id="3.90.550.10:FF:000079">
    <property type="entry name" value="Probable glycosyl transferase"/>
    <property type="match status" value="1"/>
</dbReference>
<proteinExistence type="inferred from homology"/>
<evidence type="ECO:0000256" key="3">
    <source>
        <dbReference type="ARBA" id="ARBA00022676"/>
    </source>
</evidence>
<keyword evidence="3" id="KW-0328">Glycosyltransferase</keyword>
<dbReference type="EMBL" id="BHYK01000007">
    <property type="protein sequence ID" value="GCD09968.1"/>
    <property type="molecule type" value="Genomic_DNA"/>
</dbReference>
<dbReference type="InterPro" id="IPR001173">
    <property type="entry name" value="Glyco_trans_2-like"/>
</dbReference>
<dbReference type="InterPro" id="IPR050256">
    <property type="entry name" value="Glycosyltransferase_2"/>
</dbReference>
<gene>
    <name evidence="11" type="ORF">Ctaglu_15910</name>
</gene>
<dbReference type="Proteomes" id="UP000287872">
    <property type="component" value="Unassembled WGS sequence"/>
</dbReference>
<evidence type="ECO:0000256" key="4">
    <source>
        <dbReference type="ARBA" id="ARBA00022679"/>
    </source>
</evidence>
<keyword evidence="5 9" id="KW-0812">Transmembrane</keyword>
<dbReference type="InterPro" id="IPR029044">
    <property type="entry name" value="Nucleotide-diphossugar_trans"/>
</dbReference>
<dbReference type="GO" id="GO:0016757">
    <property type="term" value="F:glycosyltransferase activity"/>
    <property type="evidence" value="ECO:0007669"/>
    <property type="project" value="UniProtKB-KW"/>
</dbReference>
<keyword evidence="2" id="KW-1003">Cell membrane</keyword>
<evidence type="ECO:0000256" key="2">
    <source>
        <dbReference type="ARBA" id="ARBA00022475"/>
    </source>
</evidence>
<evidence type="ECO:0000259" key="10">
    <source>
        <dbReference type="Pfam" id="PF00535"/>
    </source>
</evidence>
<evidence type="ECO:0000256" key="8">
    <source>
        <dbReference type="ARBA" id="ARBA00038152"/>
    </source>
</evidence>
<sequence>MTNRIVYSLVVPLYNEELVINESYYRLKSVMDRTLENYEIVFINDGSSDTTRDKMEDICKKDANIKLVNFSRNFGHQAAITAGMNIALGNAIIVIDADLQDPPEAILEMTKKWRQGYNVVYGKRIKREGETFFKKFTAKSYYRLLKSMTTIDIPVDTGDFRLIDRKVCDALNSLPEKNRYIRGLVSWVGYKQTFVEFARQERFAGETKYSLKKMMKLAFDGITSFSYKPLMVAGYFGAFTGLIGAVLLISSIITSVIKSNSILNLGLILSINLIMFGIMSCFLAILGQYIGRISDEGKNRPLYIVESTISHNDLNKNEVLKGTMFSN</sequence>
<comment type="caution">
    <text evidence="11">The sequence shown here is derived from an EMBL/GenBank/DDBJ whole genome shotgun (WGS) entry which is preliminary data.</text>
</comment>
<evidence type="ECO:0000256" key="7">
    <source>
        <dbReference type="ARBA" id="ARBA00023136"/>
    </source>
</evidence>
<dbReference type="OrthoDB" id="9807778at2"/>
<feature type="transmembrane region" description="Helical" evidence="9">
    <location>
        <begin position="265"/>
        <end position="290"/>
    </location>
</feature>
<dbReference type="Pfam" id="PF00535">
    <property type="entry name" value="Glycos_transf_2"/>
    <property type="match status" value="1"/>
</dbReference>
<accession>A0A401UKB0</accession>
<comment type="subcellular location">
    <subcellularLocation>
        <location evidence="1">Cell membrane</location>
        <topology evidence="1">Multi-pass membrane protein</topology>
    </subcellularLocation>
</comment>
<evidence type="ECO:0000256" key="9">
    <source>
        <dbReference type="SAM" id="Phobius"/>
    </source>
</evidence>
<dbReference type="SUPFAM" id="SSF53448">
    <property type="entry name" value="Nucleotide-diphospho-sugar transferases"/>
    <property type="match status" value="1"/>
</dbReference>
<keyword evidence="7 9" id="KW-0472">Membrane</keyword>